<gene>
    <name evidence="5" type="ORF">CP980_27630</name>
</gene>
<dbReference type="Pfam" id="PF13191">
    <property type="entry name" value="AAA_16"/>
    <property type="match status" value="1"/>
</dbReference>
<dbReference type="InterPro" id="IPR027417">
    <property type="entry name" value="P-loop_NTPase"/>
</dbReference>
<sequence length="1005" mass="106222">MRSLPDRRAAPAVGRGTVGEVRRVRVGREAQREELRDWVRAGARGRGGRLVVEGEPGAGRTAYVREALAEAGALGLRVRYAAAEPFTAELPLRAALDCLHPEGADRAAVIDLLREAREARRPGGAWLAAMDLMVSGVGQWCARGPVLLVLDDVHWADPASLLLWRRLGREADRLPLRLAVTRRPLPRRPEVEQLCAGLGAGPAGHTVRLEPLTGPESEELLHRLLGAPPGPRLRRAAAQAGGNPALLRELTAHWSRLIETTGGAGAEATTGDGDGDRDGGGDGDGDGDGGGGGGGGGGGADDAPVGGGPVAELVLPEAELPQPPRSLTRGLGYLSRAAYTTLRHAALLGPAFTPRELALVRGRPAREVLDELEEPLLAALLEDSGEQLRFRHPALRRALYAELPRAARSALHQEAAAALAAAGHDPARTAEQLLAGGPLERWAVHWLADSAQPLIAAAPEAAAELLERAVGRAGREDRDALEGSLADAALMLRRPESAELLATLHERAEDPGARAELAFKLVSALMIQGDMGRALAVTEDALAEPVPSPALRLRLEACRVLALAERGSPAQAHALAVPVVARAARLGDPLCGAEAHHAMAFALFHLGRGRESLRHVAEGIAWARRGPEANDMRLLLLANQAEGHASFDEPEPVAAALREARELALATGSTGRLVVTEVLRAEFDYRLGDWDAALAGVDRADGLPVSDNWLPVVVHGLRALVRGHRDEREAARAELARLPQAAFEAPAARRYSGHVLLARALVAERAGDPAGAVRELLPALADGPQEARAYERPWMLSEIVRLALECGDSATARTAVAACRRTAAALAEYPGPALALLRCEGLFAQDPQLLTRALERAERGGRPLVLGHAWEDLAVARAWHGDLAAARSALARAVAAYEALGARWDVARADARLRSLGVRRGSRSARRRVANGWEALTPAELKVALLVAQGRSNPEIASALFLSARTVQTHVSHILAKLQVRSRAAVAAQAAARRSGPQAAPGPPP</sequence>
<dbReference type="InterPro" id="IPR016032">
    <property type="entry name" value="Sig_transdc_resp-reg_C-effctor"/>
</dbReference>
<dbReference type="InterPro" id="IPR000792">
    <property type="entry name" value="Tscrpt_reg_LuxR_C"/>
</dbReference>
<dbReference type="SUPFAM" id="SSF52540">
    <property type="entry name" value="P-loop containing nucleoside triphosphate hydrolases"/>
    <property type="match status" value="1"/>
</dbReference>
<feature type="compositionally biased region" description="Gly residues" evidence="3">
    <location>
        <begin position="288"/>
        <end position="309"/>
    </location>
</feature>
<dbReference type="Proteomes" id="UP000325563">
    <property type="component" value="Chromosome"/>
</dbReference>
<evidence type="ECO:0000256" key="2">
    <source>
        <dbReference type="ARBA" id="ARBA00022840"/>
    </source>
</evidence>
<evidence type="ECO:0000256" key="3">
    <source>
        <dbReference type="SAM" id="MobiDB-lite"/>
    </source>
</evidence>
<dbReference type="GO" id="GO:0005524">
    <property type="term" value="F:ATP binding"/>
    <property type="evidence" value="ECO:0007669"/>
    <property type="project" value="UniProtKB-KW"/>
</dbReference>
<reference evidence="5 6" key="1">
    <citation type="submission" date="2017-09" db="EMBL/GenBank/DDBJ databases">
        <authorList>
            <person name="Lee N."/>
            <person name="Cho B.-K."/>
        </authorList>
    </citation>
    <scope>NUCLEOTIDE SEQUENCE [LARGE SCALE GENOMIC DNA]</scope>
    <source>
        <strain evidence="5 6">ATCC 27476</strain>
    </source>
</reference>
<dbReference type="InterPro" id="IPR036388">
    <property type="entry name" value="WH-like_DNA-bd_sf"/>
</dbReference>
<dbReference type="SMART" id="SM00421">
    <property type="entry name" value="HTH_LUXR"/>
    <property type="match status" value="1"/>
</dbReference>
<feature type="domain" description="HTH luxR-type" evidence="4">
    <location>
        <begin position="929"/>
        <end position="994"/>
    </location>
</feature>
<dbReference type="PROSITE" id="PS00622">
    <property type="entry name" value="HTH_LUXR_1"/>
    <property type="match status" value="1"/>
</dbReference>
<evidence type="ECO:0000313" key="5">
    <source>
        <dbReference type="EMBL" id="QEV48355.1"/>
    </source>
</evidence>
<dbReference type="GO" id="GO:0004016">
    <property type="term" value="F:adenylate cyclase activity"/>
    <property type="evidence" value="ECO:0007669"/>
    <property type="project" value="TreeGrafter"/>
</dbReference>
<accession>A0A5J6JCU3</accession>
<keyword evidence="2" id="KW-0067">ATP-binding</keyword>
<dbReference type="SUPFAM" id="SSF46894">
    <property type="entry name" value="C-terminal effector domain of the bipartite response regulators"/>
    <property type="match status" value="1"/>
</dbReference>
<dbReference type="Pfam" id="PF00196">
    <property type="entry name" value="GerE"/>
    <property type="match status" value="1"/>
</dbReference>
<organism evidence="5 6">
    <name type="scientific">Streptomyces vinaceus</name>
    <dbReference type="NCBI Taxonomy" id="1960"/>
    <lineage>
        <taxon>Bacteria</taxon>
        <taxon>Bacillati</taxon>
        <taxon>Actinomycetota</taxon>
        <taxon>Actinomycetes</taxon>
        <taxon>Kitasatosporales</taxon>
        <taxon>Streptomycetaceae</taxon>
        <taxon>Streptomyces</taxon>
    </lineage>
</organism>
<dbReference type="PRINTS" id="PR00038">
    <property type="entry name" value="HTHLUXR"/>
</dbReference>
<evidence type="ECO:0000259" key="4">
    <source>
        <dbReference type="PROSITE" id="PS50043"/>
    </source>
</evidence>
<protein>
    <submittedName>
        <fullName evidence="5">LuxR family transcriptional regulator</fullName>
    </submittedName>
</protein>
<dbReference type="PANTHER" id="PTHR16305">
    <property type="entry name" value="TESTICULAR SOLUBLE ADENYLYL CYCLASE"/>
    <property type="match status" value="1"/>
</dbReference>
<dbReference type="InterPro" id="IPR041664">
    <property type="entry name" value="AAA_16"/>
</dbReference>
<dbReference type="CDD" id="cd06170">
    <property type="entry name" value="LuxR_C_like"/>
    <property type="match status" value="1"/>
</dbReference>
<dbReference type="GO" id="GO:0006355">
    <property type="term" value="P:regulation of DNA-templated transcription"/>
    <property type="evidence" value="ECO:0007669"/>
    <property type="project" value="InterPro"/>
</dbReference>
<dbReference type="PROSITE" id="PS50043">
    <property type="entry name" value="HTH_LUXR_2"/>
    <property type="match status" value="1"/>
</dbReference>
<keyword evidence="6" id="KW-1185">Reference proteome</keyword>
<evidence type="ECO:0000256" key="1">
    <source>
        <dbReference type="ARBA" id="ARBA00022741"/>
    </source>
</evidence>
<dbReference type="EMBL" id="CP023692">
    <property type="protein sequence ID" value="QEV48355.1"/>
    <property type="molecule type" value="Genomic_DNA"/>
</dbReference>
<dbReference type="KEGG" id="svn:CP980_27630"/>
<proteinExistence type="predicted"/>
<dbReference type="GO" id="GO:0005737">
    <property type="term" value="C:cytoplasm"/>
    <property type="evidence" value="ECO:0007669"/>
    <property type="project" value="TreeGrafter"/>
</dbReference>
<feature type="region of interest" description="Disordered" evidence="3">
    <location>
        <begin position="261"/>
        <end position="309"/>
    </location>
</feature>
<dbReference type="GO" id="GO:0003677">
    <property type="term" value="F:DNA binding"/>
    <property type="evidence" value="ECO:0007669"/>
    <property type="project" value="InterPro"/>
</dbReference>
<name>A0A5J6JCU3_STRVI</name>
<dbReference type="Gene3D" id="1.10.10.10">
    <property type="entry name" value="Winged helix-like DNA-binding domain superfamily/Winged helix DNA-binding domain"/>
    <property type="match status" value="1"/>
</dbReference>
<evidence type="ECO:0000313" key="6">
    <source>
        <dbReference type="Proteomes" id="UP000325563"/>
    </source>
</evidence>
<keyword evidence="1" id="KW-0547">Nucleotide-binding</keyword>
<dbReference type="PANTHER" id="PTHR16305:SF35">
    <property type="entry name" value="TRANSCRIPTIONAL ACTIVATOR DOMAIN"/>
    <property type="match status" value="1"/>
</dbReference>
<dbReference type="AlphaFoldDB" id="A0A5J6JCU3"/>